<dbReference type="STRING" id="41047.A0A397HHR0"/>
<proteinExistence type="predicted"/>
<feature type="compositionally biased region" description="Polar residues" evidence="1">
    <location>
        <begin position="592"/>
        <end position="604"/>
    </location>
</feature>
<feature type="region of interest" description="Disordered" evidence="1">
    <location>
        <begin position="170"/>
        <end position="189"/>
    </location>
</feature>
<dbReference type="Proteomes" id="UP000215305">
    <property type="component" value="Unassembled WGS sequence"/>
</dbReference>
<dbReference type="OrthoDB" id="5341904at2759"/>
<feature type="compositionally biased region" description="Low complexity" evidence="1">
    <location>
        <begin position="28"/>
        <end position="39"/>
    </location>
</feature>
<dbReference type="EMBL" id="NKHU02000035">
    <property type="protein sequence ID" value="RHZ62675.1"/>
    <property type="molecule type" value="Genomic_DNA"/>
</dbReference>
<feature type="compositionally biased region" description="Polar residues" evidence="1">
    <location>
        <begin position="258"/>
        <end position="281"/>
    </location>
</feature>
<dbReference type="GeneID" id="38130327"/>
<feature type="region of interest" description="Disordered" evidence="1">
    <location>
        <begin position="229"/>
        <end position="290"/>
    </location>
</feature>
<evidence type="ECO:0000313" key="2">
    <source>
        <dbReference type="EMBL" id="RHZ62675.1"/>
    </source>
</evidence>
<dbReference type="AlphaFoldDB" id="A0A397HHR0"/>
<feature type="region of interest" description="Disordered" evidence="1">
    <location>
        <begin position="368"/>
        <end position="443"/>
    </location>
</feature>
<gene>
    <name evidence="2" type="ORF">CDV56_108353</name>
</gene>
<evidence type="ECO:0000313" key="3">
    <source>
        <dbReference type="Proteomes" id="UP000215305"/>
    </source>
</evidence>
<feature type="compositionally biased region" description="Low complexity" evidence="1">
    <location>
        <begin position="486"/>
        <end position="496"/>
    </location>
</feature>
<feature type="region of interest" description="Disordered" evidence="1">
    <location>
        <begin position="472"/>
        <end position="502"/>
    </location>
</feature>
<keyword evidence="3" id="KW-1185">Reference proteome</keyword>
<dbReference type="VEuPathDB" id="FungiDB:CDV56_108353"/>
<name>A0A397HHR0_ASPTH</name>
<evidence type="ECO:0000256" key="1">
    <source>
        <dbReference type="SAM" id="MobiDB-lite"/>
    </source>
</evidence>
<feature type="compositionally biased region" description="Polar residues" evidence="1">
    <location>
        <begin position="40"/>
        <end position="63"/>
    </location>
</feature>
<feature type="region of interest" description="Disordered" evidence="1">
    <location>
        <begin position="592"/>
        <end position="611"/>
    </location>
</feature>
<comment type="caution">
    <text evidence="2">The sequence shown here is derived from an EMBL/GenBank/DDBJ whole genome shotgun (WGS) entry which is preliminary data.</text>
</comment>
<protein>
    <submittedName>
        <fullName evidence="2">Uncharacterized protein</fullName>
    </submittedName>
</protein>
<organism evidence="2 3">
    <name type="scientific">Aspergillus thermomutatus</name>
    <name type="common">Neosartorya pseudofischeri</name>
    <dbReference type="NCBI Taxonomy" id="41047"/>
    <lineage>
        <taxon>Eukaryota</taxon>
        <taxon>Fungi</taxon>
        <taxon>Dikarya</taxon>
        <taxon>Ascomycota</taxon>
        <taxon>Pezizomycotina</taxon>
        <taxon>Eurotiomycetes</taxon>
        <taxon>Eurotiomycetidae</taxon>
        <taxon>Eurotiales</taxon>
        <taxon>Aspergillaceae</taxon>
        <taxon>Aspergillus</taxon>
        <taxon>Aspergillus subgen. Fumigati</taxon>
    </lineage>
</organism>
<dbReference type="RefSeq" id="XP_026616878.1">
    <property type="nucleotide sequence ID" value="XM_026761972.1"/>
</dbReference>
<accession>A0A397HHR0</accession>
<feature type="compositionally biased region" description="Polar residues" evidence="1">
    <location>
        <begin position="400"/>
        <end position="409"/>
    </location>
</feature>
<reference evidence="2" key="1">
    <citation type="submission" date="2018-08" db="EMBL/GenBank/DDBJ databases">
        <title>Draft genome sequence of azole-resistant Aspergillus thermomutatus (Neosartorya pseudofischeri) strain HMR AF 39, isolated from a human nasal aspirate.</title>
        <authorList>
            <person name="Parent-Michaud M."/>
            <person name="Dufresne P.J."/>
            <person name="Fournier E."/>
            <person name="Martineau C."/>
            <person name="Moreira S."/>
            <person name="Perkins V."/>
            <person name="De Repentigny L."/>
            <person name="Dufresne S.F."/>
        </authorList>
    </citation>
    <scope>NUCLEOTIDE SEQUENCE [LARGE SCALE GENOMIC DNA]</scope>
    <source>
        <strain evidence="2">HMR AF 39</strain>
    </source>
</reference>
<sequence>MGSSHSVQSKDERRRSNRLSKPPTNKVSISPSPTNPTSPCQASGPATDTLTWQNPWTGTTIPVSPSVHDHHAQRSQSFPSVPHQSEAPRGLANGVNGSRVVLEETDESCPQSPCASLGKAKGCMHDRAFEEAASSNTHFMVDTQGFSLMRRRSLLTKPGIATRRSAKGAIGRLPPSIDQEHGHSFSHVDSQLRDQEVVCTLLPAQLRPPTPSDSEYTHLGNLKLGSLRVVNGSASPCPSDRSRLDEARSSTPEADENAAQSAASWRNRDVSQNNADASRTSKSQEDAPLRSVRRVVEESLHDVSEGQTIMNPLASLLKIPSLPDSKGSDDFPASPFSFDKSPINIYPHGQDPYLFSKEIYDEGVSVPDDGEIFGHQAMPTAPGEPGTIRPPRLHKKADSGYSSATSVRSLQDGRSRTSIDSQASRRHSPEYHHSTLGDTVKASQIREEQGNQLVMRRHVSLQGHRAGFMAEASTSTMCHEPQETPSYGRSRSSSYSVPRNPNRTSFRTQYCAQLRNFEPIANWMPRSSIRQMEDSDLEAVRGVRYKKHAAQPNDLRDLSVHSQLDRTKEIVDDLELQSNRLLRSASESNFAHKSNSRYASTRATGSERKTAARIWSQRPGIEAPPLPMSPISDTFGGSEYQNRDVCAWEPARGRSHSRGIEFPHRQLAKPQAQKRSDIYLATSPFIFT</sequence>
<feature type="region of interest" description="Disordered" evidence="1">
    <location>
        <begin position="1"/>
        <end position="94"/>
    </location>
</feature>
<feature type="compositionally biased region" description="Polar residues" evidence="1">
    <location>
        <begin position="74"/>
        <end position="83"/>
    </location>
</feature>